<dbReference type="PROSITE" id="PS00036">
    <property type="entry name" value="BZIP_BASIC"/>
    <property type="match status" value="1"/>
</dbReference>
<dbReference type="Proteomes" id="UP000308549">
    <property type="component" value="Unassembled WGS sequence"/>
</dbReference>
<reference evidence="8 9" key="1">
    <citation type="submission" date="2017-03" db="EMBL/GenBank/DDBJ databases">
        <title>Genomes of endolithic fungi from Antarctica.</title>
        <authorList>
            <person name="Coleine C."/>
            <person name="Masonjones S."/>
            <person name="Stajich J.E."/>
        </authorList>
    </citation>
    <scope>NUCLEOTIDE SEQUENCE [LARGE SCALE GENOMIC DNA]</scope>
    <source>
        <strain evidence="8 9">CCFEE 6315</strain>
    </source>
</reference>
<dbReference type="Pfam" id="PF00170">
    <property type="entry name" value="bZIP_1"/>
    <property type="match status" value="1"/>
</dbReference>
<dbReference type="GO" id="GO:0000977">
    <property type="term" value="F:RNA polymerase II transcription regulatory region sequence-specific DNA binding"/>
    <property type="evidence" value="ECO:0007669"/>
    <property type="project" value="TreeGrafter"/>
</dbReference>
<dbReference type="InterPro" id="IPR004827">
    <property type="entry name" value="bZIP"/>
</dbReference>
<evidence type="ECO:0000256" key="2">
    <source>
        <dbReference type="ARBA" id="ARBA00023015"/>
    </source>
</evidence>
<dbReference type="InterPro" id="IPR046347">
    <property type="entry name" value="bZIP_sf"/>
</dbReference>
<sequence length="150" mass="16343">MGATELLSLDDFDSTDPAPSPPADPPAYGHVDTTATTAPFNICDTPAITTPAFQHLDPSLFPSITSPTHPSSTSSARKSSTRSPDEVPNRDRKRQRNTAAARRYRQRKTDRVAELEDALAAVSKERDDLKLRLARSEAETGILKELVGRS</sequence>
<keyword evidence="9" id="KW-1185">Reference proteome</keyword>
<organism evidence="8 9">
    <name type="scientific">Salinomyces thailandicus</name>
    <dbReference type="NCBI Taxonomy" id="706561"/>
    <lineage>
        <taxon>Eukaryota</taxon>
        <taxon>Fungi</taxon>
        <taxon>Dikarya</taxon>
        <taxon>Ascomycota</taxon>
        <taxon>Pezizomycotina</taxon>
        <taxon>Dothideomycetes</taxon>
        <taxon>Dothideomycetidae</taxon>
        <taxon>Mycosphaerellales</taxon>
        <taxon>Teratosphaeriaceae</taxon>
        <taxon>Salinomyces</taxon>
    </lineage>
</organism>
<evidence type="ECO:0000256" key="4">
    <source>
        <dbReference type="ARBA" id="ARBA00023163"/>
    </source>
</evidence>
<evidence type="ECO:0000313" key="8">
    <source>
        <dbReference type="EMBL" id="TKA22726.1"/>
    </source>
</evidence>
<evidence type="ECO:0000256" key="1">
    <source>
        <dbReference type="ARBA" id="ARBA00004123"/>
    </source>
</evidence>
<dbReference type="SUPFAM" id="SSF57959">
    <property type="entry name" value="Leucine zipper domain"/>
    <property type="match status" value="1"/>
</dbReference>
<dbReference type="SMART" id="SM00338">
    <property type="entry name" value="BRLZ"/>
    <property type="match status" value="1"/>
</dbReference>
<dbReference type="AlphaFoldDB" id="A0A4U0TLX1"/>
<dbReference type="PANTHER" id="PTHR13044">
    <property type="entry name" value="ACTIVATING TRANSCRIPTION FACTOR ATF 4/5"/>
    <property type="match status" value="1"/>
</dbReference>
<dbReference type="Gene3D" id="1.20.5.170">
    <property type="match status" value="1"/>
</dbReference>
<evidence type="ECO:0000259" key="7">
    <source>
        <dbReference type="PROSITE" id="PS50217"/>
    </source>
</evidence>
<dbReference type="GO" id="GO:0001228">
    <property type="term" value="F:DNA-binding transcription activator activity, RNA polymerase II-specific"/>
    <property type="evidence" value="ECO:0007669"/>
    <property type="project" value="TreeGrafter"/>
</dbReference>
<dbReference type="PROSITE" id="PS50217">
    <property type="entry name" value="BZIP"/>
    <property type="match status" value="1"/>
</dbReference>
<dbReference type="CDD" id="cd14686">
    <property type="entry name" value="bZIP"/>
    <property type="match status" value="1"/>
</dbReference>
<evidence type="ECO:0000313" key="9">
    <source>
        <dbReference type="Proteomes" id="UP000308549"/>
    </source>
</evidence>
<dbReference type="PANTHER" id="PTHR13044:SF14">
    <property type="entry name" value="CRYPTOCEPHAL, ISOFORM A"/>
    <property type="match status" value="1"/>
</dbReference>
<keyword evidence="4" id="KW-0804">Transcription</keyword>
<dbReference type="EMBL" id="NAJL01000067">
    <property type="protein sequence ID" value="TKA22726.1"/>
    <property type="molecule type" value="Genomic_DNA"/>
</dbReference>
<gene>
    <name evidence="8" type="ORF">B0A50_08385</name>
</gene>
<keyword evidence="3" id="KW-0238">DNA-binding</keyword>
<feature type="compositionally biased region" description="Low complexity" evidence="6">
    <location>
        <begin position="62"/>
        <end position="82"/>
    </location>
</feature>
<keyword evidence="2" id="KW-0805">Transcription regulation</keyword>
<keyword evidence="5" id="KW-0539">Nucleus</keyword>
<evidence type="ECO:0000256" key="5">
    <source>
        <dbReference type="ARBA" id="ARBA00023242"/>
    </source>
</evidence>
<dbReference type="OrthoDB" id="2257100at2759"/>
<dbReference type="GO" id="GO:0005634">
    <property type="term" value="C:nucleus"/>
    <property type="evidence" value="ECO:0007669"/>
    <property type="project" value="UniProtKB-SubCell"/>
</dbReference>
<accession>A0A4U0TLX1</accession>
<proteinExistence type="predicted"/>
<feature type="compositionally biased region" description="Basic residues" evidence="6">
    <location>
        <begin position="91"/>
        <end position="106"/>
    </location>
</feature>
<evidence type="ECO:0000256" key="3">
    <source>
        <dbReference type="ARBA" id="ARBA00023125"/>
    </source>
</evidence>
<comment type="subcellular location">
    <subcellularLocation>
        <location evidence="1">Nucleus</location>
    </subcellularLocation>
</comment>
<name>A0A4U0TLX1_9PEZI</name>
<feature type="domain" description="BZIP" evidence="7">
    <location>
        <begin position="87"/>
        <end position="147"/>
    </location>
</feature>
<comment type="caution">
    <text evidence="8">The sequence shown here is derived from an EMBL/GenBank/DDBJ whole genome shotgun (WGS) entry which is preliminary data.</text>
</comment>
<evidence type="ECO:0000256" key="6">
    <source>
        <dbReference type="SAM" id="MobiDB-lite"/>
    </source>
</evidence>
<protein>
    <recommendedName>
        <fullName evidence="7">BZIP domain-containing protein</fullName>
    </recommendedName>
</protein>
<feature type="region of interest" description="Disordered" evidence="6">
    <location>
        <begin position="1"/>
        <end position="110"/>
    </location>
</feature>